<gene>
    <name evidence="1" type="ORF">DBT_2270</name>
</gene>
<dbReference type="Proteomes" id="UP000093080">
    <property type="component" value="Unassembled WGS sequence"/>
</dbReference>
<accession>A0A1B9F3D9</accession>
<proteinExistence type="predicted"/>
<reference evidence="1 2" key="1">
    <citation type="submission" date="2016-06" db="EMBL/GenBank/DDBJ databases">
        <title>Respiratory ammonification of nitrate coupled to the oxidation of elemental sulfur in deep-sea autotrophic thermophilic bacteria.</title>
        <authorList>
            <person name="Slobodkina G.B."/>
            <person name="Mardanov A.V."/>
            <person name="Ravin N.V."/>
            <person name="Frolova A.A."/>
            <person name="Viryasiv M.B."/>
            <person name="Chernyh N.A."/>
            <person name="Bonch-Osmolovskaya E.A."/>
            <person name="Slobodkin A.I."/>
        </authorList>
    </citation>
    <scope>NUCLEOTIDE SEQUENCE [LARGE SCALE GENOMIC DNA]</scope>
    <source>
        <strain evidence="1 2">S69</strain>
    </source>
</reference>
<comment type="caution">
    <text evidence="1">The sequence shown here is derived from an EMBL/GenBank/DDBJ whole genome shotgun (WGS) entry which is preliminary data.</text>
</comment>
<dbReference type="EMBL" id="MAGO01000014">
    <property type="protein sequence ID" value="OCC14281.1"/>
    <property type="molecule type" value="Genomic_DNA"/>
</dbReference>
<sequence length="73" mass="7883">MGKNWVHIQDGTGGKEGTPTELVITTNALPNPGDVIAIEGTLYADKDFGAGYKYDVIIENSKVETLTSKKEKN</sequence>
<dbReference type="STRING" id="1156395.DBT_2270"/>
<protein>
    <submittedName>
        <fullName evidence="1">NrfJ</fullName>
    </submittedName>
</protein>
<organism evidence="1 2">
    <name type="scientific">Dissulfuribacter thermophilus</name>
    <dbReference type="NCBI Taxonomy" id="1156395"/>
    <lineage>
        <taxon>Bacteria</taxon>
        <taxon>Pseudomonadati</taxon>
        <taxon>Thermodesulfobacteriota</taxon>
        <taxon>Dissulfuribacteria</taxon>
        <taxon>Dissulfuribacterales</taxon>
        <taxon>Dissulfuribacteraceae</taxon>
        <taxon>Dissulfuribacter</taxon>
    </lineage>
</organism>
<keyword evidence="2" id="KW-1185">Reference proteome</keyword>
<evidence type="ECO:0000313" key="2">
    <source>
        <dbReference type="Proteomes" id="UP000093080"/>
    </source>
</evidence>
<name>A0A1B9F3D9_9BACT</name>
<evidence type="ECO:0000313" key="1">
    <source>
        <dbReference type="EMBL" id="OCC14281.1"/>
    </source>
</evidence>
<dbReference type="AlphaFoldDB" id="A0A1B9F3D9"/>